<dbReference type="FunFam" id="3.30.70.1820:FF:000002">
    <property type="entry name" value="LINE-1 retrotransposable element ORF1 protein"/>
    <property type="match status" value="1"/>
</dbReference>
<evidence type="ECO:0000256" key="3">
    <source>
        <dbReference type="ARBA" id="ARBA00022490"/>
    </source>
</evidence>
<dbReference type="Gene3D" id="1.20.5.390">
    <property type="entry name" value="L1 transposable element, trimerization domain"/>
    <property type="match status" value="1"/>
</dbReference>
<dbReference type="Pfam" id="PF17489">
    <property type="entry name" value="Tnp_22_trimer"/>
    <property type="match status" value="1"/>
</dbReference>
<dbReference type="GeneTree" id="ENSGT01150000286955"/>
<evidence type="ECO:0000313" key="17">
    <source>
        <dbReference type="Ensembl" id="ENSPANP00000054650.1"/>
    </source>
</evidence>
<evidence type="ECO:0000256" key="4">
    <source>
        <dbReference type="ARBA" id="ARBA00022741"/>
    </source>
</evidence>
<dbReference type="OMA" id="REEINMR"/>
<organism evidence="17 18">
    <name type="scientific">Papio anubis</name>
    <name type="common">Olive baboon</name>
    <dbReference type="NCBI Taxonomy" id="9555"/>
    <lineage>
        <taxon>Eukaryota</taxon>
        <taxon>Metazoa</taxon>
        <taxon>Chordata</taxon>
        <taxon>Craniata</taxon>
        <taxon>Vertebrata</taxon>
        <taxon>Euteleostomi</taxon>
        <taxon>Mammalia</taxon>
        <taxon>Eutheria</taxon>
        <taxon>Euarchontoglires</taxon>
        <taxon>Primates</taxon>
        <taxon>Haplorrhini</taxon>
        <taxon>Catarrhini</taxon>
        <taxon>Cercopithecidae</taxon>
        <taxon>Cercopithecinae</taxon>
        <taxon>Papio</taxon>
    </lineage>
</organism>
<dbReference type="PANTHER" id="PTHR11505">
    <property type="entry name" value="L1 TRANSPOSABLE ELEMENT-RELATED"/>
    <property type="match status" value="1"/>
</dbReference>
<feature type="region of interest" description="Disordered" evidence="13">
    <location>
        <begin position="121"/>
        <end position="141"/>
    </location>
</feature>
<dbReference type="Ensembl" id="ENSPANT00000065159.1">
    <property type="protein sequence ID" value="ENSPANP00000054650.1"/>
    <property type="gene ID" value="ENSPANG00000037543.1"/>
</dbReference>
<dbReference type="InterPro" id="IPR043636">
    <property type="entry name" value="L1_RRM_dom"/>
</dbReference>
<evidence type="ECO:0000256" key="5">
    <source>
        <dbReference type="ARBA" id="ARBA00022843"/>
    </source>
</evidence>
<keyword evidence="7" id="KW-0539">Nucleus</keyword>
<evidence type="ECO:0000256" key="1">
    <source>
        <dbReference type="ARBA" id="ARBA00004210"/>
    </source>
</evidence>
<sequence length="360" mass="41907">MGKKQGRKAGNSKNKSASPPPKEHSSSPATDQSWMENDFDEMREGFSPSNFSELKEELRTQRKETKNLEKRVEELITRIINAEKAINEQTEMKTMTREIRDKCTSFSNRLNQLEERVSAIEDQMNEMKREEKSKEKRRKRNEQSLQEVWDYVKRPSLCLIGVPESEGENGTKLENTLQDNIQENFPNLVGQANIQIQEIQRTPQRYSSKRATPRHIIARFTKVEMKEKILRAAREKARVTHKGKPIRLTADLSAETLQARREWGPIFNILKEKNFKPRISYPAKLSFINEGEIKSFTDKQMLRDFVTTRPVLQETLKEALNVERNNQPLQKQPTIAKTCQNVKTIEARKKLHQLTSKITS</sequence>
<proteinExistence type="inferred from homology"/>
<evidence type="ECO:0000259" key="15">
    <source>
        <dbReference type="Pfam" id="PF17489"/>
    </source>
</evidence>
<evidence type="ECO:0000256" key="7">
    <source>
        <dbReference type="ARBA" id="ARBA00023242"/>
    </source>
</evidence>
<dbReference type="InterPro" id="IPR004244">
    <property type="entry name" value="Transposase_22"/>
</dbReference>
<reference evidence="17" key="3">
    <citation type="submission" date="2025-09" db="UniProtKB">
        <authorList>
            <consortium name="Ensembl"/>
        </authorList>
    </citation>
    <scope>IDENTIFICATION</scope>
</reference>
<feature type="domain" description="L1 transposable element dsRBD-like" evidence="16">
    <location>
        <begin position="254"/>
        <end position="318"/>
    </location>
</feature>
<evidence type="ECO:0000259" key="16">
    <source>
        <dbReference type="Pfam" id="PF17490"/>
    </source>
</evidence>
<dbReference type="FunFam" id="1.20.5.390:FF:000005">
    <property type="entry name" value="LINE-1 retrotransposable element ORF1 protein"/>
    <property type="match status" value="1"/>
</dbReference>
<evidence type="ECO:0000259" key="14">
    <source>
        <dbReference type="Pfam" id="PF02994"/>
    </source>
</evidence>
<dbReference type="InterPro" id="IPR035300">
    <property type="entry name" value="L1_dsRBD"/>
</dbReference>
<evidence type="ECO:0000256" key="8">
    <source>
        <dbReference type="ARBA" id="ARBA00060281"/>
    </source>
</evidence>
<comment type="similarity">
    <text evidence="9">Belongs to the transposase 22 family.</text>
</comment>
<reference evidence="17" key="2">
    <citation type="submission" date="2025-08" db="UniProtKB">
        <authorList>
            <consortium name="Ensembl"/>
        </authorList>
    </citation>
    <scope>IDENTIFICATION</scope>
</reference>
<name>A0A8I5NT59_PAPAN</name>
<dbReference type="GO" id="GO:0000166">
    <property type="term" value="F:nucleotide binding"/>
    <property type="evidence" value="ECO:0007669"/>
    <property type="project" value="UniProtKB-KW"/>
</dbReference>
<keyword evidence="5" id="KW-0832">Ubl conjugation</keyword>
<protein>
    <recommendedName>
        <fullName evidence="10">LINE-1 retrotransposable element ORF1 protein</fullName>
    </recommendedName>
    <alternativeName>
        <fullName evidence="11">LINE retrotransposable element 1</fullName>
    </alternativeName>
    <alternativeName>
        <fullName evidence="12">LINE1 retrotransposable element 1</fullName>
    </alternativeName>
</protein>
<feature type="compositionally biased region" description="Basic and acidic residues" evidence="13">
    <location>
        <begin position="53"/>
        <end position="64"/>
    </location>
</feature>
<keyword evidence="18" id="KW-1185">Reference proteome</keyword>
<evidence type="ECO:0000256" key="2">
    <source>
        <dbReference type="ARBA" id="ARBA00004604"/>
    </source>
</evidence>
<reference evidence="17 18" key="1">
    <citation type="submission" date="2012-03" db="EMBL/GenBank/DDBJ databases">
        <title>Whole Genome Assembly of Papio anubis.</title>
        <authorList>
            <person name="Liu Y.L."/>
            <person name="Abraham K.A."/>
            <person name="Akbar H.A."/>
            <person name="Ali S.A."/>
            <person name="Anosike U.A."/>
            <person name="Aqrawi P.A."/>
            <person name="Arias F.A."/>
            <person name="Attaway T.A."/>
            <person name="Awwad R.A."/>
            <person name="Babu C.B."/>
            <person name="Bandaranaike D.B."/>
            <person name="Battles P.B."/>
            <person name="Bell A.B."/>
            <person name="Beltran B.B."/>
            <person name="Berhane-Mersha D.B."/>
            <person name="Bess C.B."/>
            <person name="Bickham C.B."/>
            <person name="Bolden T.B."/>
            <person name="Carter K.C."/>
            <person name="Chau D.C."/>
            <person name="Chavez A.C."/>
            <person name="Clerc-Blankenburg K.C."/>
            <person name="Coyle M.C."/>
            <person name="Dao M.D."/>
            <person name="Davila M.L.D."/>
            <person name="Davy-Carroll L.D."/>
            <person name="Denson S.D."/>
            <person name="Dinh H.D."/>
            <person name="Fernandez S.F."/>
            <person name="Fernando P.F."/>
            <person name="Forbes L.F."/>
            <person name="Francis C.F."/>
            <person name="Francisco L.F."/>
            <person name="Fu Q.F."/>
            <person name="Garcia-Iii R.G."/>
            <person name="Garrett T.G."/>
            <person name="Gross S.G."/>
            <person name="Gubbala S.G."/>
            <person name="Hirani K.H."/>
            <person name="Hogues M.H."/>
            <person name="Hollins B.H."/>
            <person name="Jackson L.J."/>
            <person name="Javaid M.J."/>
            <person name="Jhangiani S.J."/>
            <person name="Johnson A.J."/>
            <person name="Johnson B.J."/>
            <person name="Jones J.J."/>
            <person name="Joshi V.J."/>
            <person name="Kalu J.K."/>
            <person name="Khan N.K."/>
            <person name="Korchina V.K."/>
            <person name="Kovar C.K."/>
            <person name="Lago L.L."/>
            <person name="Lara F.L."/>
            <person name="Le T.-K.L."/>
            <person name="Lee S.L."/>
            <person name="Legall-Iii F.L."/>
            <person name="Lemon S.L."/>
            <person name="Liu J.L."/>
            <person name="Liu Y.-S.L."/>
            <person name="Liyanage D.L."/>
            <person name="Lopez J.L."/>
            <person name="Lorensuhewa L.L."/>
            <person name="Mata R.M."/>
            <person name="Mathew T.M."/>
            <person name="Mercado C.M."/>
            <person name="Mercado I.M."/>
            <person name="Morales K.M."/>
            <person name="Morgan M.M."/>
            <person name="Munidasa M.M."/>
            <person name="Ngo D.N."/>
            <person name="Nguyen L.N."/>
            <person name="Nguyen T.N."/>
            <person name="Nguyen N.N."/>
            <person name="Obregon M.O."/>
            <person name="Okwuonu G.O."/>
            <person name="Ongeri F.O."/>
            <person name="Onwere C.O."/>
            <person name="Osifeso I.O."/>
            <person name="Parra A.P."/>
            <person name="Patil S.P."/>
            <person name="Perez A.P."/>
            <person name="Perez Y.P."/>
            <person name="Pham C.P."/>
            <person name="Pu L.-L.P."/>
            <person name="Puazo M.P."/>
            <person name="Quiroz J.Q."/>
            <person name="Rouhana J.R."/>
            <person name="Ruiz M.R."/>
            <person name="Ruiz S.-J.R."/>
            <person name="Saada N.S."/>
            <person name="Santibanez J.S."/>
            <person name="Scheel M.S."/>
            <person name="Schneider B.S."/>
            <person name="Simmons D.S."/>
            <person name="Sisson I.S."/>
            <person name="Tang L.-Y.T."/>
            <person name="Thornton R.T."/>
            <person name="Tisius J.T."/>
            <person name="Toledanes G.T."/>
            <person name="Trejos Z.T."/>
            <person name="Usmani K.U."/>
            <person name="Varghese R.V."/>
            <person name="Vattathil S.V."/>
            <person name="Vee V.V."/>
            <person name="Walker D.W."/>
            <person name="Weissenberger G.W."/>
            <person name="White C.W."/>
            <person name="Williams A.W."/>
            <person name="Woodworth J.W."/>
            <person name="Wright R.W."/>
            <person name="Zhu Y.Z."/>
            <person name="Han Y.H."/>
            <person name="Newsham I.N."/>
            <person name="Nazareth L.N."/>
            <person name="Worley K.W."/>
            <person name="Muzny D.M."/>
            <person name="Rogers J.R."/>
            <person name="Gibbs R.G."/>
        </authorList>
    </citation>
    <scope>NUCLEOTIDE SEQUENCE [LARGE SCALE GENOMIC DNA]</scope>
</reference>
<evidence type="ECO:0000256" key="11">
    <source>
        <dbReference type="ARBA" id="ARBA00076441"/>
    </source>
</evidence>
<feature type="domain" description="L1 transposable element trimerization" evidence="15">
    <location>
        <begin position="109"/>
        <end position="151"/>
    </location>
</feature>
<evidence type="ECO:0000256" key="10">
    <source>
        <dbReference type="ARBA" id="ARBA00067412"/>
    </source>
</evidence>
<feature type="compositionally biased region" description="Polar residues" evidence="13">
    <location>
        <begin position="26"/>
        <end position="35"/>
    </location>
</feature>
<dbReference type="Pfam" id="PF17490">
    <property type="entry name" value="Tnp_22_dsRBD"/>
    <property type="match status" value="1"/>
</dbReference>
<feature type="region of interest" description="Disordered" evidence="13">
    <location>
        <begin position="1"/>
        <end position="64"/>
    </location>
</feature>
<dbReference type="GO" id="GO:0005730">
    <property type="term" value="C:nucleolus"/>
    <property type="evidence" value="ECO:0007669"/>
    <property type="project" value="UniProtKB-SubCell"/>
</dbReference>
<evidence type="ECO:0000256" key="6">
    <source>
        <dbReference type="ARBA" id="ARBA00023054"/>
    </source>
</evidence>
<evidence type="ECO:0000256" key="12">
    <source>
        <dbReference type="ARBA" id="ARBA00078321"/>
    </source>
</evidence>
<keyword evidence="4" id="KW-0547">Nucleotide-binding</keyword>
<comment type="function">
    <text evidence="8">Nucleic acid-binding protein which is essential for retrotransposition of LINE-1 elements in the genome. Functions as a nucleic acid chaperone binding its own transcript and therefore preferentially mobilizing the transcript from which they are encoded.</text>
</comment>
<keyword evidence="3" id="KW-0963">Cytoplasm</keyword>
<dbReference type="InterPro" id="IPR042566">
    <property type="entry name" value="L1_C"/>
</dbReference>
<keyword evidence="6" id="KW-0175">Coiled coil</keyword>
<dbReference type="GO" id="GO:0032197">
    <property type="term" value="P:retrotransposition"/>
    <property type="evidence" value="ECO:0007669"/>
    <property type="project" value="UniProtKB-ARBA"/>
</dbReference>
<dbReference type="FunFam" id="3.30.250.20:FF:000005">
    <property type="entry name" value="LINE-1 retrotransposable element ORF1 protein"/>
    <property type="match status" value="1"/>
</dbReference>
<evidence type="ECO:0000256" key="9">
    <source>
        <dbReference type="ARBA" id="ARBA00061640"/>
    </source>
</evidence>
<dbReference type="Pfam" id="PF02994">
    <property type="entry name" value="Transposase_22"/>
    <property type="match status" value="1"/>
</dbReference>
<dbReference type="InterPro" id="IPR035301">
    <property type="entry name" value="L1_trimer"/>
</dbReference>
<dbReference type="Gene3D" id="3.30.70.1820">
    <property type="entry name" value="L1 transposable element, RRM domain"/>
    <property type="match status" value="1"/>
</dbReference>
<evidence type="ECO:0000256" key="13">
    <source>
        <dbReference type="SAM" id="MobiDB-lite"/>
    </source>
</evidence>
<evidence type="ECO:0000313" key="18">
    <source>
        <dbReference type="Proteomes" id="UP000028761"/>
    </source>
</evidence>
<accession>A0A8I5NT59</accession>
<dbReference type="AlphaFoldDB" id="A0A8I5NT59"/>
<dbReference type="Gene3D" id="3.30.250.20">
    <property type="entry name" value="L1 transposable element, C-terminal domain"/>
    <property type="match status" value="1"/>
</dbReference>
<comment type="subcellular location">
    <subcellularLocation>
        <location evidence="1">Cytoplasm</location>
        <location evidence="1">Stress granule</location>
    </subcellularLocation>
    <subcellularLocation>
        <location evidence="2">Nucleus</location>
        <location evidence="2">Nucleolus</location>
    </subcellularLocation>
</comment>
<feature type="domain" description="L1 transposable element RRM" evidence="14">
    <location>
        <begin position="154"/>
        <end position="251"/>
    </location>
</feature>
<dbReference type="Proteomes" id="UP000028761">
    <property type="component" value="Chromosome 7"/>
</dbReference>
<dbReference type="GO" id="GO:0010494">
    <property type="term" value="C:cytoplasmic stress granule"/>
    <property type="evidence" value="ECO:0007669"/>
    <property type="project" value="UniProtKB-SubCell"/>
</dbReference>
<feature type="compositionally biased region" description="Basic and acidic residues" evidence="13">
    <location>
        <begin position="121"/>
        <end position="134"/>
    </location>
</feature>